<evidence type="ECO:0000256" key="1">
    <source>
        <dbReference type="PROSITE-ProRule" id="PRU00169"/>
    </source>
</evidence>
<organism evidence="3 4">
    <name type="scientific">Zeimonas arvi</name>
    <dbReference type="NCBI Taxonomy" id="2498847"/>
    <lineage>
        <taxon>Bacteria</taxon>
        <taxon>Pseudomonadati</taxon>
        <taxon>Pseudomonadota</taxon>
        <taxon>Betaproteobacteria</taxon>
        <taxon>Burkholderiales</taxon>
        <taxon>Burkholderiaceae</taxon>
        <taxon>Zeimonas</taxon>
    </lineage>
</organism>
<evidence type="ECO:0000259" key="2">
    <source>
        <dbReference type="PROSITE" id="PS50110"/>
    </source>
</evidence>
<gene>
    <name evidence="3" type="ORF">FHP08_03375</name>
</gene>
<dbReference type="AlphaFoldDB" id="A0A5C8P501"/>
<accession>A0A5C8P501</accession>
<name>A0A5C8P501_9BURK</name>
<dbReference type="InterPro" id="IPR011006">
    <property type="entry name" value="CheY-like_superfamily"/>
</dbReference>
<dbReference type="InterPro" id="IPR001789">
    <property type="entry name" value="Sig_transdc_resp-reg_receiver"/>
</dbReference>
<protein>
    <submittedName>
        <fullName evidence="3">Response regulator</fullName>
    </submittedName>
</protein>
<dbReference type="SUPFAM" id="SSF52172">
    <property type="entry name" value="CheY-like"/>
    <property type="match status" value="1"/>
</dbReference>
<sequence length="58" mass="5930">MKAPRGSGAICLVEDDSLVREFTRSVLVDLGYSVHDFGNGDDALAAIDAGLPAPGAPT</sequence>
<evidence type="ECO:0000313" key="3">
    <source>
        <dbReference type="EMBL" id="TXL68732.1"/>
    </source>
</evidence>
<feature type="domain" description="Response regulatory" evidence="2">
    <location>
        <begin position="9"/>
        <end position="58"/>
    </location>
</feature>
<comment type="caution">
    <text evidence="3">The sequence shown here is derived from an EMBL/GenBank/DDBJ whole genome shotgun (WGS) entry which is preliminary data.</text>
</comment>
<dbReference type="RefSeq" id="WP_147702868.1">
    <property type="nucleotide sequence ID" value="NZ_VDUY01000001.1"/>
</dbReference>
<dbReference type="Gene3D" id="3.40.50.2300">
    <property type="match status" value="1"/>
</dbReference>
<reference evidence="3 4" key="1">
    <citation type="submission" date="2019-06" db="EMBL/GenBank/DDBJ databases">
        <title>Quisquiliibacterium sp. nov., isolated from a maize field.</title>
        <authorList>
            <person name="Lin S.-Y."/>
            <person name="Tsai C.-F."/>
            <person name="Young C.-C."/>
        </authorList>
    </citation>
    <scope>NUCLEOTIDE SEQUENCE [LARGE SCALE GENOMIC DNA]</scope>
    <source>
        <strain evidence="3 4">CC-CFT501</strain>
    </source>
</reference>
<dbReference type="Proteomes" id="UP000321548">
    <property type="component" value="Unassembled WGS sequence"/>
</dbReference>
<dbReference type="GO" id="GO:0000160">
    <property type="term" value="P:phosphorelay signal transduction system"/>
    <property type="evidence" value="ECO:0007669"/>
    <property type="project" value="InterPro"/>
</dbReference>
<dbReference type="PROSITE" id="PS50110">
    <property type="entry name" value="RESPONSE_REGULATORY"/>
    <property type="match status" value="1"/>
</dbReference>
<dbReference type="EMBL" id="VDUY01000001">
    <property type="protein sequence ID" value="TXL68732.1"/>
    <property type="molecule type" value="Genomic_DNA"/>
</dbReference>
<evidence type="ECO:0000313" key="4">
    <source>
        <dbReference type="Proteomes" id="UP000321548"/>
    </source>
</evidence>
<comment type="caution">
    <text evidence="1">Lacks conserved residue(s) required for the propagation of feature annotation.</text>
</comment>
<keyword evidence="4" id="KW-1185">Reference proteome</keyword>
<proteinExistence type="predicted"/>